<dbReference type="EMBL" id="BPLR01018589">
    <property type="protein sequence ID" value="GIZ00833.1"/>
    <property type="molecule type" value="Genomic_DNA"/>
</dbReference>
<protein>
    <submittedName>
        <fullName evidence="1">Uncharacterized protein</fullName>
    </submittedName>
</protein>
<name>A0AAV4Y187_CAEEX</name>
<comment type="caution">
    <text evidence="1">The sequence shown here is derived from an EMBL/GenBank/DDBJ whole genome shotgun (WGS) entry which is preliminary data.</text>
</comment>
<gene>
    <name evidence="1" type="ORF">CEXT_350291</name>
</gene>
<organism evidence="1 2">
    <name type="scientific">Caerostris extrusa</name>
    <name type="common">Bark spider</name>
    <name type="synonym">Caerostris bankana</name>
    <dbReference type="NCBI Taxonomy" id="172846"/>
    <lineage>
        <taxon>Eukaryota</taxon>
        <taxon>Metazoa</taxon>
        <taxon>Ecdysozoa</taxon>
        <taxon>Arthropoda</taxon>
        <taxon>Chelicerata</taxon>
        <taxon>Arachnida</taxon>
        <taxon>Araneae</taxon>
        <taxon>Araneomorphae</taxon>
        <taxon>Entelegynae</taxon>
        <taxon>Araneoidea</taxon>
        <taxon>Araneidae</taxon>
        <taxon>Caerostris</taxon>
    </lineage>
</organism>
<keyword evidence="2" id="KW-1185">Reference proteome</keyword>
<dbReference type="AlphaFoldDB" id="A0AAV4Y187"/>
<dbReference type="Proteomes" id="UP001054945">
    <property type="component" value="Unassembled WGS sequence"/>
</dbReference>
<sequence>MADVDFLCAELLNLINLLSGGTSTAISQKDCESSCPNLLHSRLSPYVMISSLLCDPNGQKGGGMVNAGTALKCIGISYANDLAMPLTTWKMAS</sequence>
<proteinExistence type="predicted"/>
<reference evidence="1 2" key="1">
    <citation type="submission" date="2021-06" db="EMBL/GenBank/DDBJ databases">
        <title>Caerostris extrusa draft genome.</title>
        <authorList>
            <person name="Kono N."/>
            <person name="Arakawa K."/>
        </authorList>
    </citation>
    <scope>NUCLEOTIDE SEQUENCE [LARGE SCALE GENOMIC DNA]</scope>
</reference>
<accession>A0AAV4Y187</accession>
<evidence type="ECO:0000313" key="1">
    <source>
        <dbReference type="EMBL" id="GIZ00833.1"/>
    </source>
</evidence>
<evidence type="ECO:0000313" key="2">
    <source>
        <dbReference type="Proteomes" id="UP001054945"/>
    </source>
</evidence>